<name>A0A0F8X8S8_9ZZZZ</name>
<sequence length="45" mass="5468">MNEEQATNWIEWADKIREKLEKGERKFAIGLPLTDEKVYRHFMES</sequence>
<dbReference type="AlphaFoldDB" id="A0A0F8X8S8"/>
<proteinExistence type="predicted"/>
<gene>
    <name evidence="1" type="ORF">LCGC14_2976230</name>
</gene>
<feature type="non-terminal residue" evidence="1">
    <location>
        <position position="45"/>
    </location>
</feature>
<comment type="caution">
    <text evidence="1">The sequence shown here is derived from an EMBL/GenBank/DDBJ whole genome shotgun (WGS) entry which is preliminary data.</text>
</comment>
<reference evidence="1" key="1">
    <citation type="journal article" date="2015" name="Nature">
        <title>Complex archaea that bridge the gap between prokaryotes and eukaryotes.</title>
        <authorList>
            <person name="Spang A."/>
            <person name="Saw J.H."/>
            <person name="Jorgensen S.L."/>
            <person name="Zaremba-Niedzwiedzka K."/>
            <person name="Martijn J."/>
            <person name="Lind A.E."/>
            <person name="van Eijk R."/>
            <person name="Schleper C."/>
            <person name="Guy L."/>
            <person name="Ettema T.J."/>
        </authorList>
    </citation>
    <scope>NUCLEOTIDE SEQUENCE</scope>
</reference>
<accession>A0A0F8X8S8</accession>
<organism evidence="1">
    <name type="scientific">marine sediment metagenome</name>
    <dbReference type="NCBI Taxonomy" id="412755"/>
    <lineage>
        <taxon>unclassified sequences</taxon>
        <taxon>metagenomes</taxon>
        <taxon>ecological metagenomes</taxon>
    </lineage>
</organism>
<evidence type="ECO:0000313" key="1">
    <source>
        <dbReference type="EMBL" id="KKK65233.1"/>
    </source>
</evidence>
<dbReference type="EMBL" id="LAZR01060655">
    <property type="protein sequence ID" value="KKK65233.1"/>
    <property type="molecule type" value="Genomic_DNA"/>
</dbReference>
<protein>
    <submittedName>
        <fullName evidence="1">Uncharacterized protein</fullName>
    </submittedName>
</protein>